<dbReference type="CDD" id="cd03587">
    <property type="entry name" value="SOCS"/>
    <property type="match status" value="1"/>
</dbReference>
<dbReference type="InterPro" id="IPR036036">
    <property type="entry name" value="SOCS_box-like_dom_sf"/>
</dbReference>
<dbReference type="Pfam" id="PF07525">
    <property type="entry name" value="SOCS_box"/>
    <property type="match status" value="1"/>
</dbReference>
<accession>A0AAD9L2D5</accession>
<dbReference type="EMBL" id="JAODUO010000396">
    <property type="protein sequence ID" value="KAK2181472.1"/>
    <property type="molecule type" value="Genomic_DNA"/>
</dbReference>
<dbReference type="SUPFAM" id="SSF82171">
    <property type="entry name" value="DPP6 N-terminal domain-like"/>
    <property type="match status" value="1"/>
</dbReference>
<dbReference type="GO" id="GO:0035556">
    <property type="term" value="P:intracellular signal transduction"/>
    <property type="evidence" value="ECO:0007669"/>
    <property type="project" value="InterPro"/>
</dbReference>
<organism evidence="2 3">
    <name type="scientific">Ridgeia piscesae</name>
    <name type="common">Tubeworm</name>
    <dbReference type="NCBI Taxonomy" id="27915"/>
    <lineage>
        <taxon>Eukaryota</taxon>
        <taxon>Metazoa</taxon>
        <taxon>Spiralia</taxon>
        <taxon>Lophotrochozoa</taxon>
        <taxon>Annelida</taxon>
        <taxon>Polychaeta</taxon>
        <taxon>Sedentaria</taxon>
        <taxon>Canalipalpata</taxon>
        <taxon>Sabellida</taxon>
        <taxon>Siboglinidae</taxon>
        <taxon>Ridgeia</taxon>
    </lineage>
</organism>
<comment type="caution">
    <text evidence="2">The sequence shown here is derived from an EMBL/GenBank/DDBJ whole genome shotgun (WGS) entry which is preliminary data.</text>
</comment>
<dbReference type="AlphaFoldDB" id="A0AAD9L2D5"/>
<name>A0AAD9L2D5_RIDPI</name>
<feature type="domain" description="SOCS box" evidence="1">
    <location>
        <begin position="342"/>
        <end position="391"/>
    </location>
</feature>
<dbReference type="SUPFAM" id="SSF158235">
    <property type="entry name" value="SOCS box-like"/>
    <property type="match status" value="1"/>
</dbReference>
<evidence type="ECO:0000313" key="3">
    <source>
        <dbReference type="Proteomes" id="UP001209878"/>
    </source>
</evidence>
<evidence type="ECO:0000313" key="2">
    <source>
        <dbReference type="EMBL" id="KAK2181472.1"/>
    </source>
</evidence>
<gene>
    <name evidence="2" type="ORF">NP493_388g02028</name>
</gene>
<dbReference type="InterPro" id="IPR001496">
    <property type="entry name" value="SOCS_box"/>
</dbReference>
<sequence length="397" mass="45010">MGQKSSCVEGPDHRSLVVSCAEAWSVLYSDTVDNWQRVAASFGFADDIYGCPGHKCDRDSICLKKARTLLHSGNHTIEIQRYKKKARYISYAHHTTLRTRVADGFQLSEIVAAVHNDLILVIFYRLYHQYDATFILINLDTCKIVSCIESPTGNMSIMECHISPDGSRVAVLFFMRKDNLSPFRYELYVFSSKTGRTVNVIHCNKEVRPYVTFDPRYKHSRVVIVNYSDCERVKDGLVLFCLDTDSVVATSHIMLSVIYGGGYFCVNYGRDGRFLILQKISDNMNGVHCYSDLYVFCANSLKLLKHYYASLQPYSTLCDRNYAPVFSSCGTRMCVIGEETLGLQRHLYVSVYQLPQPISLQEQCRISILQSVASPDDVAGLPLPQKMKDFIGFCPEL</sequence>
<protein>
    <recommendedName>
        <fullName evidence="1">SOCS box domain-containing protein</fullName>
    </recommendedName>
</protein>
<reference evidence="2" key="1">
    <citation type="journal article" date="2023" name="Mol. Biol. Evol.">
        <title>Third-Generation Sequencing Reveals the Adaptive Role of the Epigenome in Three Deep-Sea Polychaetes.</title>
        <authorList>
            <person name="Perez M."/>
            <person name="Aroh O."/>
            <person name="Sun Y."/>
            <person name="Lan Y."/>
            <person name="Juniper S.K."/>
            <person name="Young C.R."/>
            <person name="Angers B."/>
            <person name="Qian P.Y."/>
        </authorList>
    </citation>
    <scope>NUCLEOTIDE SEQUENCE</scope>
    <source>
        <strain evidence="2">R07B-5</strain>
    </source>
</reference>
<proteinExistence type="predicted"/>
<dbReference type="SMART" id="SM00253">
    <property type="entry name" value="SOCS"/>
    <property type="match status" value="1"/>
</dbReference>
<keyword evidence="3" id="KW-1185">Reference proteome</keyword>
<dbReference type="PROSITE" id="PS50225">
    <property type="entry name" value="SOCS"/>
    <property type="match status" value="1"/>
</dbReference>
<dbReference type="Gene3D" id="1.10.750.20">
    <property type="entry name" value="SOCS box"/>
    <property type="match status" value="1"/>
</dbReference>
<dbReference type="Proteomes" id="UP001209878">
    <property type="component" value="Unassembled WGS sequence"/>
</dbReference>
<evidence type="ECO:0000259" key="1">
    <source>
        <dbReference type="PROSITE" id="PS50225"/>
    </source>
</evidence>
<dbReference type="SMART" id="SM00969">
    <property type="entry name" value="SOCS_box"/>
    <property type="match status" value="1"/>
</dbReference>